<accession>A0A511N4F4</accession>
<reference evidence="2 3" key="1">
    <citation type="submission" date="2019-07" db="EMBL/GenBank/DDBJ databases">
        <title>Whole genome shotgun sequence of Deinococcus cellulosilyticus NBRC 106333.</title>
        <authorList>
            <person name="Hosoyama A."/>
            <person name="Uohara A."/>
            <person name="Ohji S."/>
            <person name="Ichikawa N."/>
        </authorList>
    </citation>
    <scope>NUCLEOTIDE SEQUENCE [LARGE SCALE GENOMIC DNA]</scope>
    <source>
        <strain evidence="2 3">NBRC 106333</strain>
    </source>
</reference>
<gene>
    <name evidence="2" type="ORF">DC3_29820</name>
</gene>
<evidence type="ECO:0000313" key="3">
    <source>
        <dbReference type="Proteomes" id="UP000321306"/>
    </source>
</evidence>
<dbReference type="RefSeq" id="WP_146885526.1">
    <property type="nucleotide sequence ID" value="NZ_BJXB01000013.1"/>
</dbReference>
<dbReference type="Gene3D" id="1.20.120.450">
    <property type="entry name" value="dinb family like domain"/>
    <property type="match status" value="1"/>
</dbReference>
<keyword evidence="3" id="KW-1185">Reference proteome</keyword>
<dbReference type="InterPro" id="IPR024775">
    <property type="entry name" value="DinB-like"/>
</dbReference>
<name>A0A511N4F4_DEIC1</name>
<proteinExistence type="predicted"/>
<evidence type="ECO:0000259" key="1">
    <source>
        <dbReference type="Pfam" id="PF12867"/>
    </source>
</evidence>
<comment type="caution">
    <text evidence="2">The sequence shown here is derived from an EMBL/GenBank/DDBJ whole genome shotgun (WGS) entry which is preliminary data.</text>
</comment>
<dbReference type="Pfam" id="PF12867">
    <property type="entry name" value="DinB_2"/>
    <property type="match status" value="1"/>
</dbReference>
<dbReference type="InterPro" id="IPR034660">
    <property type="entry name" value="DinB/YfiT-like"/>
</dbReference>
<dbReference type="OrthoDB" id="69398at2"/>
<dbReference type="AlphaFoldDB" id="A0A511N4F4"/>
<feature type="domain" description="DinB-like" evidence="1">
    <location>
        <begin position="37"/>
        <end position="143"/>
    </location>
</feature>
<protein>
    <recommendedName>
        <fullName evidence="1">DinB-like domain-containing protein</fullName>
    </recommendedName>
</protein>
<organism evidence="2 3">
    <name type="scientific">Deinococcus cellulosilyticus (strain DSM 18568 / NBRC 106333 / KACC 11606 / 5516J-15)</name>
    <dbReference type="NCBI Taxonomy" id="1223518"/>
    <lineage>
        <taxon>Bacteria</taxon>
        <taxon>Thermotogati</taxon>
        <taxon>Deinococcota</taxon>
        <taxon>Deinococci</taxon>
        <taxon>Deinococcales</taxon>
        <taxon>Deinococcaceae</taxon>
        <taxon>Deinococcus</taxon>
    </lineage>
</organism>
<sequence length="154" mass="17630">MHISLETLIAMYERNNLFLKRHLNAFNHSGNLASAFDGGPNAHWILGHLIKSRTDFLLEWRAPAVWSAEECRPFAAGEGPSGPDTPVTWEKLLEVWDRTHQCFMEALSSFTPERLQEEVRPGKNWTMMLEFFSWHEGYHIGQLALLKRGKGPVA</sequence>
<dbReference type="Proteomes" id="UP000321306">
    <property type="component" value="Unassembled WGS sequence"/>
</dbReference>
<dbReference type="EMBL" id="BJXB01000013">
    <property type="protein sequence ID" value="GEM47347.1"/>
    <property type="molecule type" value="Genomic_DNA"/>
</dbReference>
<dbReference type="SUPFAM" id="SSF109854">
    <property type="entry name" value="DinB/YfiT-like putative metalloenzymes"/>
    <property type="match status" value="1"/>
</dbReference>
<evidence type="ECO:0000313" key="2">
    <source>
        <dbReference type="EMBL" id="GEM47347.1"/>
    </source>
</evidence>